<reference evidence="1 2" key="1">
    <citation type="journal article" date="2016" name="Front. Microbiol.">
        <title>Comparative Genomics Analysis of Streptomyces Species Reveals Their Adaptation to the Marine Environment and Their Diversity at the Genomic Level.</title>
        <authorList>
            <person name="Tian X."/>
            <person name="Zhang Z."/>
            <person name="Yang T."/>
            <person name="Chen M."/>
            <person name="Li J."/>
            <person name="Chen F."/>
            <person name="Yang J."/>
            <person name="Li W."/>
            <person name="Zhang B."/>
            <person name="Zhang Z."/>
            <person name="Wu J."/>
            <person name="Zhang C."/>
            <person name="Long L."/>
            <person name="Xiao J."/>
        </authorList>
    </citation>
    <scope>NUCLEOTIDE SEQUENCE [LARGE SCALE GENOMIC DNA]</scope>
    <source>
        <strain evidence="1 2">SCSIO M10372</strain>
    </source>
</reference>
<accession>A0A1E7LJ91</accession>
<evidence type="ECO:0000313" key="1">
    <source>
        <dbReference type="EMBL" id="OEV16285.1"/>
    </source>
</evidence>
<organism evidence="1 2">
    <name type="scientific">Streptomyces nanshensis</name>
    <dbReference type="NCBI Taxonomy" id="518642"/>
    <lineage>
        <taxon>Bacteria</taxon>
        <taxon>Bacillati</taxon>
        <taxon>Actinomycetota</taxon>
        <taxon>Actinomycetes</taxon>
        <taxon>Kitasatosporales</taxon>
        <taxon>Streptomycetaceae</taxon>
        <taxon>Streptomyces</taxon>
    </lineage>
</organism>
<proteinExistence type="predicted"/>
<dbReference type="OrthoDB" id="4290974at2"/>
<dbReference type="AlphaFoldDB" id="A0A1E7LJ91"/>
<dbReference type="PATRIC" id="fig|518642.7.peg.2631"/>
<evidence type="ECO:0000313" key="2">
    <source>
        <dbReference type="Proteomes" id="UP000175971"/>
    </source>
</evidence>
<dbReference type="EMBL" id="LJGZ01000103">
    <property type="protein sequence ID" value="OEV16285.1"/>
    <property type="molecule type" value="Genomic_DNA"/>
</dbReference>
<comment type="caution">
    <text evidence="1">The sequence shown here is derived from an EMBL/GenBank/DDBJ whole genome shotgun (WGS) entry which is preliminary data.</text>
</comment>
<keyword evidence="2" id="KW-1185">Reference proteome</keyword>
<dbReference type="Proteomes" id="UP000175971">
    <property type="component" value="Unassembled WGS sequence"/>
</dbReference>
<dbReference type="RefSeq" id="WP_070203828.1">
    <property type="nucleotide sequence ID" value="NZ_LJGZ01000103.1"/>
</dbReference>
<sequence>MSPKKLHLADLRRVSDDDPDFDYEKVTFDVTPGLQDWISGLLDTAQAAAEIGSVEDRWCAAHRKILEAHPYTDEVVSPIYRAKGADFGCITCHVTADEYGGTDTEGRGNCPTILALAEGYGLDDEETGDA</sequence>
<gene>
    <name evidence="1" type="ORF">AN221_32245</name>
</gene>
<name>A0A1E7LJ91_9ACTN</name>
<protein>
    <submittedName>
        <fullName evidence="1">Uncharacterized protein</fullName>
    </submittedName>
</protein>